<dbReference type="InterPro" id="IPR047218">
    <property type="entry name" value="YocR/YhdH-like"/>
</dbReference>
<feature type="transmembrane region" description="Helical" evidence="10">
    <location>
        <begin position="970"/>
        <end position="989"/>
    </location>
</feature>
<evidence type="ECO:0000259" key="12">
    <source>
        <dbReference type="Pfam" id="PF13193"/>
    </source>
</evidence>
<dbReference type="InterPro" id="IPR029069">
    <property type="entry name" value="HotDog_dom_sf"/>
</dbReference>
<evidence type="ECO:0000256" key="9">
    <source>
        <dbReference type="ARBA" id="ARBA00023136"/>
    </source>
</evidence>
<dbReference type="InterPro" id="IPR037272">
    <property type="entry name" value="SNS_sf"/>
</dbReference>
<comment type="subcellular location">
    <subcellularLocation>
        <location evidence="1">Membrane</location>
        <topology evidence="1">Multi-pass membrane protein</topology>
    </subcellularLocation>
</comment>
<dbReference type="OrthoDB" id="16262at2759"/>
<evidence type="ECO:0000256" key="5">
    <source>
        <dbReference type="ARBA" id="ARBA00022692"/>
    </source>
</evidence>
<evidence type="ECO:0000256" key="10">
    <source>
        <dbReference type="SAM" id="Phobius"/>
    </source>
</evidence>
<evidence type="ECO:0000256" key="7">
    <source>
        <dbReference type="ARBA" id="ARBA00022989"/>
    </source>
</evidence>
<feature type="transmembrane region" description="Helical" evidence="10">
    <location>
        <begin position="222"/>
        <end position="244"/>
    </location>
</feature>
<dbReference type="CDD" id="cd12118">
    <property type="entry name" value="ttLC_FACS_AEE21_like"/>
    <property type="match status" value="1"/>
</dbReference>
<feature type="transmembrane region" description="Helical" evidence="10">
    <location>
        <begin position="1047"/>
        <end position="1070"/>
    </location>
</feature>
<dbReference type="Pfam" id="PF13193">
    <property type="entry name" value="AMP-binding_C"/>
    <property type="match status" value="1"/>
</dbReference>
<evidence type="ECO:0000256" key="3">
    <source>
        <dbReference type="ARBA" id="ARBA00022448"/>
    </source>
</evidence>
<dbReference type="GO" id="GO:0022857">
    <property type="term" value="F:transmembrane transporter activity"/>
    <property type="evidence" value="ECO:0007669"/>
    <property type="project" value="InterPro"/>
</dbReference>
<keyword evidence="14" id="KW-1185">Reference proteome</keyword>
<keyword evidence="8" id="KW-0443">Lipid metabolism</keyword>
<dbReference type="InterPro" id="IPR029045">
    <property type="entry name" value="ClpP/crotonase-like_dom_sf"/>
</dbReference>
<dbReference type="InterPro" id="IPR042099">
    <property type="entry name" value="ANL_N_sf"/>
</dbReference>
<dbReference type="Pfam" id="PF00501">
    <property type="entry name" value="AMP-binding"/>
    <property type="match status" value="1"/>
</dbReference>
<keyword evidence="9 10" id="KW-0472">Membrane</keyword>
<dbReference type="Pfam" id="PF00378">
    <property type="entry name" value="ECH_1"/>
    <property type="match status" value="1"/>
</dbReference>
<feature type="transmembrane region" description="Helical" evidence="10">
    <location>
        <begin position="804"/>
        <end position="821"/>
    </location>
</feature>
<dbReference type="PANTHER" id="PTHR43859">
    <property type="entry name" value="ACYL-ACTIVATING ENZYME"/>
    <property type="match status" value="1"/>
</dbReference>
<evidence type="ECO:0000256" key="4">
    <source>
        <dbReference type="ARBA" id="ARBA00022598"/>
    </source>
</evidence>
<feature type="transmembrane region" description="Helical" evidence="10">
    <location>
        <begin position="1009"/>
        <end position="1035"/>
    </location>
</feature>
<evidence type="ECO:0000256" key="1">
    <source>
        <dbReference type="ARBA" id="ARBA00004141"/>
    </source>
</evidence>
<organism evidence="13 14">
    <name type="scientific">Symbiodinium necroappetens</name>
    <dbReference type="NCBI Taxonomy" id="1628268"/>
    <lineage>
        <taxon>Eukaryota</taxon>
        <taxon>Sar</taxon>
        <taxon>Alveolata</taxon>
        <taxon>Dinophyceae</taxon>
        <taxon>Suessiales</taxon>
        <taxon>Symbiodiniaceae</taxon>
        <taxon>Symbiodinium</taxon>
    </lineage>
</organism>
<feature type="transmembrane region" description="Helical" evidence="10">
    <location>
        <begin position="1139"/>
        <end position="1160"/>
    </location>
</feature>
<dbReference type="SUPFAM" id="SSF51197">
    <property type="entry name" value="Clavaminate synthase-like"/>
    <property type="match status" value="1"/>
</dbReference>
<feature type="transmembrane region" description="Helical" evidence="10">
    <location>
        <begin position="535"/>
        <end position="555"/>
    </location>
</feature>
<dbReference type="PRINTS" id="PR00176">
    <property type="entry name" value="NANEUSMPORT"/>
</dbReference>
<dbReference type="Pfam" id="PF05721">
    <property type="entry name" value="PhyH"/>
    <property type="match status" value="1"/>
</dbReference>
<dbReference type="GO" id="GO:0016874">
    <property type="term" value="F:ligase activity"/>
    <property type="evidence" value="ECO:0007669"/>
    <property type="project" value="UniProtKB-KW"/>
</dbReference>
<feature type="transmembrane region" description="Helical" evidence="10">
    <location>
        <begin position="365"/>
        <end position="385"/>
    </location>
</feature>
<dbReference type="Gene3D" id="3.10.129.10">
    <property type="entry name" value="Hotdog Thioesterase"/>
    <property type="match status" value="1"/>
</dbReference>
<dbReference type="Proteomes" id="UP000601435">
    <property type="component" value="Unassembled WGS sequence"/>
</dbReference>
<dbReference type="InterPro" id="IPR045851">
    <property type="entry name" value="AMP-bd_C_sf"/>
</dbReference>
<feature type="transmembrane region" description="Helical" evidence="10">
    <location>
        <begin position="941"/>
        <end position="958"/>
    </location>
</feature>
<evidence type="ECO:0000313" key="14">
    <source>
        <dbReference type="Proteomes" id="UP000601435"/>
    </source>
</evidence>
<dbReference type="Pfam" id="PF13520">
    <property type="entry name" value="AA_permease_2"/>
    <property type="match status" value="1"/>
</dbReference>
<dbReference type="InterPro" id="IPR008775">
    <property type="entry name" value="Phytyl_CoA_dOase-like"/>
</dbReference>
<keyword evidence="5 10" id="KW-0812">Transmembrane</keyword>
<dbReference type="Gene3D" id="1.20.1740.10">
    <property type="entry name" value="Amino acid/polyamine transporter I"/>
    <property type="match status" value="1"/>
</dbReference>
<dbReference type="SUPFAM" id="SSF56801">
    <property type="entry name" value="Acetyl-CoA synthetase-like"/>
    <property type="match status" value="1"/>
</dbReference>
<feature type="transmembrane region" description="Helical" evidence="10">
    <location>
        <begin position="405"/>
        <end position="430"/>
    </location>
</feature>
<feature type="domain" description="AMP-binding enzyme C-terminal" evidence="12">
    <location>
        <begin position="1875"/>
        <end position="1949"/>
    </location>
</feature>
<dbReference type="SUPFAM" id="SSF161070">
    <property type="entry name" value="SNF-like"/>
    <property type="match status" value="1"/>
</dbReference>
<dbReference type="InterPro" id="IPR002293">
    <property type="entry name" value="AA/rel_permease1"/>
</dbReference>
<reference evidence="13" key="1">
    <citation type="submission" date="2021-02" db="EMBL/GenBank/DDBJ databases">
        <authorList>
            <person name="Dougan E. K."/>
            <person name="Rhodes N."/>
            <person name="Thang M."/>
            <person name="Chan C."/>
        </authorList>
    </citation>
    <scope>NUCLEOTIDE SEQUENCE</scope>
</reference>
<keyword evidence="6" id="KW-0276">Fatty acid metabolism</keyword>
<dbReference type="GO" id="GO:0006631">
    <property type="term" value="P:fatty acid metabolic process"/>
    <property type="evidence" value="ECO:0007669"/>
    <property type="project" value="UniProtKB-KW"/>
</dbReference>
<protein>
    <submittedName>
        <fullName evidence="13">AAE7 protein</fullName>
    </submittedName>
</protein>
<dbReference type="EMBL" id="CAJNJA010015696">
    <property type="protein sequence ID" value="CAE7366711.1"/>
    <property type="molecule type" value="Genomic_DNA"/>
</dbReference>
<comment type="similarity">
    <text evidence="2">Belongs to the ATP-dependent AMP-binding enzyme family.</text>
</comment>
<dbReference type="PROSITE" id="PS50267">
    <property type="entry name" value="NA_NEUROTRAN_SYMP_3"/>
    <property type="match status" value="1"/>
</dbReference>
<dbReference type="Gene3D" id="3.30.300.30">
    <property type="match status" value="1"/>
</dbReference>
<feature type="transmembrane region" description="Helical" evidence="10">
    <location>
        <begin position="833"/>
        <end position="853"/>
    </location>
</feature>
<feature type="transmembrane region" description="Helical" evidence="10">
    <location>
        <begin position="603"/>
        <end position="619"/>
    </location>
</feature>
<dbReference type="Pfam" id="PF00209">
    <property type="entry name" value="SNF"/>
    <property type="match status" value="2"/>
</dbReference>
<dbReference type="InterPro" id="IPR001753">
    <property type="entry name" value="Enoyl-CoA_hydra/iso"/>
</dbReference>
<gene>
    <name evidence="13" type="primary">AAE7</name>
    <name evidence="13" type="ORF">SNEC2469_LOCUS9779</name>
</gene>
<dbReference type="GO" id="GO:0016020">
    <property type="term" value="C:membrane"/>
    <property type="evidence" value="ECO:0007669"/>
    <property type="project" value="UniProtKB-SubCell"/>
</dbReference>
<sequence>MKIMQDVMVVKGAVAPESPVHGVNKLLCLEEDPDLFEFARRPELVGAVQSLLGKELYSLSSNVFNKPPGVDGRHPLHQDLRYFKLRPADQIIGVWTALLPAPREAGCLAVIPGSHKQDLLPHESPDWDYVNYGFFGLNDVDVEARVHVEMAVIAAKIFVGLFRHITLQELLSQSVTALFRTDDDSLKMSAGCVTHQHGKVCKLWQKGNHGFQARLTDKSEKFGVNTATSIVIANMIGTGVFTSLGFQLLDIQSAPVILLLWVVGGVLALCGALCYAELGAALPRSGGEYNFLSQIYHPAAGFISGWISSTIGFAAPTALAAITGATYLNAVVPAVPVVGAAAILVVLVGLVHLGSRRGSARFQLLFTALKVILIVLFIIAAWWQVDRLQTIRWSPVTEDLTLITSGGFAIALIYVNYAYTGWNAATYLVGEVSGGGRHLPRILLVGTGLVMALYLLLHIMFLSVAPMSAMSGQIEIGYIVAGFAFGEAGSTLVGLMLATLLVSTVSAMVIAGPRALQVIGQDFHALRFLAYENRFGVPAVAIAFQTTITLVLVLTSTFDKILVFASFTLALNTLLTVIGVAVLRHKEKSAPDLFRVPWYPWPMLIYVGITFWTLVFVVWERPIEALVGAILIVSGWLFYYALPRLAADNSVRCVVLTGAGPAAGAGFALALACDLRIALDTAKLTTAFSKVGLSGDYGGSFFLPYLVGQAKARELYFTAAVVSGKEALDMGLVNRIATVDEYENAVAEFAASLASLPTVAVGYMKKNLNAAYGGSLSDTFDREALHMVRCFMTEDHKGAWGSRFGFMMASVGFAVGLGNIWRFPYITGENGGSAFVLVYLLCAFGIGVPILMAELMLGRRGGLTPPASVAAVAAVDGRSPWWSAIGYLNLLTAFSILVAYGVVAGWVLYYLYGSVSGALLGFDADASTAHFAALLARPHVLVFWSLMTLMVAGFIIYKGVQKGIERAAKVLMPLLFFLLVVLFLFNIFAGGMPETVNYLLAPDFSKINSAMLLAAVGQAFFSIGVAMAGMMMFGAYLPKHVSIAQSAILIVIADTGVALLAGFVIFPMVFHNGLDPAGGTGLIFQTLPAAFAQMPAGQWVSVIFFLLLSVAAITSVVGLCEPLCAWLAERFRWSRHKAATVLTLVAVSCGVVSALSYNILSSVSLLGMSLGGFIDYFPNQIMLPLGGLLIAFFVGWFVNAGTAEEELGMARLSTPVSGYVGIVGLTGDQVDVLTELRHSHSQAPLSTCLHSLQLEVTKRADIAELPVHAQPRGISPADLPHAALSLEAALDNGFFTVGKGMATSEECTAANQLRVHHYMGRVSDAMPHLWGRFDQADELDSNAAAPVEEGGAVLEYRMHYHRPLLCGDTFEIVSGVRDVSAKVQQFAHLMYHAGDGRIAVSAQAAAVRMDLQQRRAIALPERRLANFTALSPISFLRRAAAIYPEKTAVIYGERRLSWLDVWQRSVCVARALHERGVQQGDTVAILSANLPEMFEAHFAVPMAGAVLNAINMRLDANTVGFILSHGEAKVFLIDKEFGLVAEQALLDAEVTPQLVHIADSTCDEGKLLGEDSYETLVEEGVLLLGGNAEVPVDAAEFLPDDEWQAIALNYTSGTTGNPKGVVYHHRGAYLNAVSNALTWHMGEHPVYLWTLPMFHCNGWCFPWTLAVNAGTSVCIRQVREELVYRSIATHKVTHFCGAPVVLNTLLNAEKSLQQMIQHEVKVMTAGAAPPAAIIEGMQNMGIDVTHVYGLTETYGPVTLCAWRDDLWGGLEPAEKAVLKARQGVGGQMLEGLMVADPETLVPVPKDGQSIGEIMMRGNNVMKGYLKNPSATEESFRGGWFHSGDLAVWHEDGYIQIKDRSKDIIISGGENISSIEIEDLLFKHPQIMEAAVVAKSDEKWGETPCAFVTLRAGETLSDSDVIEYCRSHLARFKVPKNVVFTDLPKTSTGKVQKFSLRELAEQL</sequence>
<keyword evidence="7 10" id="KW-1133">Transmembrane helix</keyword>
<keyword evidence="4" id="KW-0436">Ligase</keyword>
<dbReference type="Pfam" id="PF13279">
    <property type="entry name" value="4HBT_2"/>
    <property type="match status" value="1"/>
</dbReference>
<feature type="transmembrane region" description="Helical" evidence="10">
    <location>
        <begin position="256"/>
        <end position="278"/>
    </location>
</feature>
<dbReference type="Gene3D" id="3.90.226.10">
    <property type="entry name" value="2-enoyl-CoA Hydratase, Chain A, domain 1"/>
    <property type="match status" value="1"/>
</dbReference>
<evidence type="ECO:0000256" key="2">
    <source>
        <dbReference type="ARBA" id="ARBA00006432"/>
    </source>
</evidence>
<evidence type="ECO:0000313" key="13">
    <source>
        <dbReference type="EMBL" id="CAE7366711.1"/>
    </source>
</evidence>
<proteinExistence type="inferred from homology"/>
<feature type="transmembrane region" description="Helical" evidence="10">
    <location>
        <begin position="334"/>
        <end position="353"/>
    </location>
</feature>
<dbReference type="Gene3D" id="3.40.50.12780">
    <property type="entry name" value="N-terminal domain of ligase-like"/>
    <property type="match status" value="1"/>
</dbReference>
<keyword evidence="3" id="KW-0813">Transport</keyword>
<feature type="transmembrane region" description="Helical" evidence="10">
    <location>
        <begin position="299"/>
        <end position="322"/>
    </location>
</feature>
<evidence type="ECO:0000256" key="6">
    <source>
        <dbReference type="ARBA" id="ARBA00022832"/>
    </source>
</evidence>
<dbReference type="FunFam" id="3.30.300.30:FF:000008">
    <property type="entry name" value="2,3-dihydroxybenzoate-AMP ligase"/>
    <property type="match status" value="1"/>
</dbReference>
<dbReference type="NCBIfam" id="NF037979">
    <property type="entry name" value="Na_transp"/>
    <property type="match status" value="1"/>
</dbReference>
<feature type="domain" description="AMP-dependent synthetase/ligase" evidence="11">
    <location>
        <begin position="1437"/>
        <end position="1825"/>
    </location>
</feature>
<dbReference type="PANTHER" id="PTHR43859:SF4">
    <property type="entry name" value="BUTANOATE--COA LIGASE AAE1-RELATED"/>
    <property type="match status" value="1"/>
</dbReference>
<dbReference type="InterPro" id="IPR020845">
    <property type="entry name" value="AMP-binding_CS"/>
</dbReference>
<evidence type="ECO:0000256" key="8">
    <source>
        <dbReference type="ARBA" id="ARBA00023098"/>
    </source>
</evidence>
<dbReference type="SUPFAM" id="SSF54637">
    <property type="entry name" value="Thioesterase/thiol ester dehydrase-isomerase"/>
    <property type="match status" value="1"/>
</dbReference>
<dbReference type="InterPro" id="IPR000175">
    <property type="entry name" value="Na/ntran_symport"/>
</dbReference>
<dbReference type="CDD" id="cd06558">
    <property type="entry name" value="crotonase-like"/>
    <property type="match status" value="1"/>
</dbReference>
<accession>A0A812PY69</accession>
<feature type="transmembrane region" description="Helical" evidence="10">
    <location>
        <begin position="1102"/>
        <end position="1127"/>
    </location>
</feature>
<feature type="transmembrane region" description="Helical" evidence="10">
    <location>
        <begin position="625"/>
        <end position="642"/>
    </location>
</feature>
<feature type="transmembrane region" description="Helical" evidence="10">
    <location>
        <begin position="1180"/>
        <end position="1201"/>
    </location>
</feature>
<dbReference type="InterPro" id="IPR025110">
    <property type="entry name" value="AMP-bd_C"/>
</dbReference>
<comment type="caution">
    <text evidence="13">The sequence shown here is derived from an EMBL/GenBank/DDBJ whole genome shotgun (WGS) entry which is preliminary data.</text>
</comment>
<dbReference type="InterPro" id="IPR000873">
    <property type="entry name" value="AMP-dep_synth/lig_dom"/>
</dbReference>
<dbReference type="Gene3D" id="2.60.120.620">
    <property type="entry name" value="q2cbj1_9rhob like domain"/>
    <property type="match status" value="1"/>
</dbReference>
<dbReference type="NCBIfam" id="NF006020">
    <property type="entry name" value="PRK08162.1"/>
    <property type="match status" value="1"/>
</dbReference>
<dbReference type="SUPFAM" id="SSF52096">
    <property type="entry name" value="ClpP/crotonase"/>
    <property type="match status" value="1"/>
</dbReference>
<evidence type="ECO:0000259" key="11">
    <source>
        <dbReference type="Pfam" id="PF00501"/>
    </source>
</evidence>
<dbReference type="CDD" id="cd10336">
    <property type="entry name" value="SLC6sbd_Tyt1-Like"/>
    <property type="match status" value="1"/>
</dbReference>
<name>A0A812PY69_9DINO</name>
<feature type="transmembrane region" description="Helical" evidence="10">
    <location>
        <begin position="442"/>
        <end position="464"/>
    </location>
</feature>
<dbReference type="PROSITE" id="PS00455">
    <property type="entry name" value="AMP_BINDING"/>
    <property type="match status" value="1"/>
</dbReference>
<feature type="transmembrane region" description="Helical" evidence="10">
    <location>
        <begin position="561"/>
        <end position="583"/>
    </location>
</feature>
<feature type="transmembrane region" description="Helical" evidence="10">
    <location>
        <begin position="887"/>
        <end position="912"/>
    </location>
</feature>